<proteinExistence type="predicted"/>
<dbReference type="InterPro" id="IPR013783">
    <property type="entry name" value="Ig-like_fold"/>
</dbReference>
<sequence>MKMKTILLVLAMLAGSFSAIASMTISGTRIIFPQAKKEVNIWTNNNGTKPVSVRVWIDNDSQTTNLNDARISFIVIPSVYRLEVGKGQDVRLSYNGMALPQNKESVLWLNMSENPLPSTSSPDKQQFALAFLTKVKIFYRRDALPESNSANERKKLEWQAVSDPVNGVGIKLNNTKPYYFIL</sequence>
<protein>
    <submittedName>
        <fullName evidence="3">P pilus assembly protein, chaperone PapD</fullName>
    </submittedName>
</protein>
<evidence type="ECO:0000256" key="1">
    <source>
        <dbReference type="SAM" id="SignalP"/>
    </source>
</evidence>
<dbReference type="Gene3D" id="2.60.40.10">
    <property type="entry name" value="Immunoglobulins"/>
    <property type="match status" value="1"/>
</dbReference>
<evidence type="ECO:0000313" key="3">
    <source>
        <dbReference type="EMBL" id="SFN56572.1"/>
    </source>
</evidence>
<dbReference type="SUPFAM" id="SSF49354">
    <property type="entry name" value="PapD-like"/>
    <property type="match status" value="1"/>
</dbReference>
<dbReference type="EMBL" id="FOVC01000010">
    <property type="protein sequence ID" value="SFN56572.1"/>
    <property type="molecule type" value="Genomic_DNA"/>
</dbReference>
<dbReference type="GO" id="GO:0030288">
    <property type="term" value="C:outer membrane-bounded periplasmic space"/>
    <property type="evidence" value="ECO:0007669"/>
    <property type="project" value="InterPro"/>
</dbReference>
<dbReference type="PRINTS" id="PR00969">
    <property type="entry name" value="CHAPERONPILI"/>
</dbReference>
<dbReference type="PANTHER" id="PTHR30251:SF2">
    <property type="entry name" value="FIMBRIAL CHAPERONE YADV-RELATED"/>
    <property type="match status" value="1"/>
</dbReference>
<organism evidence="3 4">
    <name type="scientific">Izhakiella capsodis</name>
    <dbReference type="NCBI Taxonomy" id="1367852"/>
    <lineage>
        <taxon>Bacteria</taxon>
        <taxon>Pseudomonadati</taxon>
        <taxon>Pseudomonadota</taxon>
        <taxon>Gammaproteobacteria</taxon>
        <taxon>Enterobacterales</taxon>
        <taxon>Erwiniaceae</taxon>
        <taxon>Izhakiella</taxon>
    </lineage>
</organism>
<evidence type="ECO:0000313" key="4">
    <source>
        <dbReference type="Proteomes" id="UP000242222"/>
    </source>
</evidence>
<feature type="domain" description="Pili assembly chaperone N-terminal" evidence="2">
    <location>
        <begin position="23"/>
        <end position="143"/>
    </location>
</feature>
<dbReference type="STRING" id="1367852.SAMN05216516_110112"/>
<dbReference type="InterPro" id="IPR016147">
    <property type="entry name" value="Pili_assmbl_chaperone_N"/>
</dbReference>
<keyword evidence="4" id="KW-1185">Reference proteome</keyword>
<keyword evidence="1" id="KW-0732">Signal</keyword>
<dbReference type="InterPro" id="IPR001829">
    <property type="entry name" value="Pili_assmbl_chaperone_bac"/>
</dbReference>
<accession>A0A1I5A249</accession>
<dbReference type="PANTHER" id="PTHR30251">
    <property type="entry name" value="PILUS ASSEMBLY CHAPERONE"/>
    <property type="match status" value="1"/>
</dbReference>
<dbReference type="GO" id="GO:0071555">
    <property type="term" value="P:cell wall organization"/>
    <property type="evidence" value="ECO:0007669"/>
    <property type="project" value="InterPro"/>
</dbReference>
<reference evidence="4" key="1">
    <citation type="submission" date="2016-10" db="EMBL/GenBank/DDBJ databases">
        <authorList>
            <person name="Varghese N."/>
            <person name="Submissions S."/>
        </authorList>
    </citation>
    <scope>NUCLEOTIDE SEQUENCE [LARGE SCALE GENOMIC DNA]</scope>
    <source>
        <strain evidence="4">N6PO6</strain>
    </source>
</reference>
<evidence type="ECO:0000259" key="2">
    <source>
        <dbReference type="Pfam" id="PF00345"/>
    </source>
</evidence>
<name>A0A1I5A249_9GAMM</name>
<dbReference type="Proteomes" id="UP000242222">
    <property type="component" value="Unassembled WGS sequence"/>
</dbReference>
<gene>
    <name evidence="3" type="ORF">SAMN05216516_110112</name>
</gene>
<dbReference type="AlphaFoldDB" id="A0A1I5A249"/>
<dbReference type="InterPro" id="IPR008962">
    <property type="entry name" value="PapD-like_sf"/>
</dbReference>
<dbReference type="InterPro" id="IPR050643">
    <property type="entry name" value="Periplasmic_pilus_chap"/>
</dbReference>
<feature type="signal peptide" evidence="1">
    <location>
        <begin position="1"/>
        <end position="21"/>
    </location>
</feature>
<feature type="chain" id="PRO_5017390824" evidence="1">
    <location>
        <begin position="22"/>
        <end position="182"/>
    </location>
</feature>
<dbReference type="Pfam" id="PF00345">
    <property type="entry name" value="PapD_N"/>
    <property type="match status" value="1"/>
</dbReference>